<dbReference type="InterPro" id="IPR050398">
    <property type="entry name" value="HssS/ArlS-like"/>
</dbReference>
<dbReference type="PANTHER" id="PTHR45528">
    <property type="entry name" value="SENSOR HISTIDINE KINASE CPXA"/>
    <property type="match status" value="1"/>
</dbReference>
<dbReference type="Gene3D" id="1.10.287.130">
    <property type="match status" value="1"/>
</dbReference>
<name>A0ABS2EK53_9FIRM</name>
<dbReference type="Proteomes" id="UP000775686">
    <property type="component" value="Unassembled WGS sequence"/>
</dbReference>
<dbReference type="InterPro" id="IPR003660">
    <property type="entry name" value="HAMP_dom"/>
</dbReference>
<evidence type="ECO:0000256" key="12">
    <source>
        <dbReference type="ARBA" id="ARBA00023012"/>
    </source>
</evidence>
<keyword evidence="5" id="KW-0597">Phosphoprotein</keyword>
<proteinExistence type="predicted"/>
<comment type="caution">
    <text evidence="17">The sequence shown here is derived from an EMBL/GenBank/DDBJ whole genome shotgun (WGS) entry which is preliminary data.</text>
</comment>
<dbReference type="SMART" id="SM00388">
    <property type="entry name" value="HisKA"/>
    <property type="match status" value="1"/>
</dbReference>
<dbReference type="PROSITE" id="PS50885">
    <property type="entry name" value="HAMP"/>
    <property type="match status" value="1"/>
</dbReference>
<dbReference type="InterPro" id="IPR036890">
    <property type="entry name" value="HATPase_C_sf"/>
</dbReference>
<dbReference type="GO" id="GO:0016301">
    <property type="term" value="F:kinase activity"/>
    <property type="evidence" value="ECO:0007669"/>
    <property type="project" value="UniProtKB-KW"/>
</dbReference>
<feature type="domain" description="Histidine kinase" evidence="15">
    <location>
        <begin position="233"/>
        <end position="449"/>
    </location>
</feature>
<dbReference type="InterPro" id="IPR036097">
    <property type="entry name" value="HisK_dim/P_sf"/>
</dbReference>
<keyword evidence="18" id="KW-1185">Reference proteome</keyword>
<evidence type="ECO:0000256" key="11">
    <source>
        <dbReference type="ARBA" id="ARBA00022989"/>
    </source>
</evidence>
<feature type="transmembrane region" description="Helical" evidence="14">
    <location>
        <begin position="135"/>
        <end position="160"/>
    </location>
</feature>
<dbReference type="SMART" id="SM00304">
    <property type="entry name" value="HAMP"/>
    <property type="match status" value="1"/>
</dbReference>
<keyword evidence="6" id="KW-0808">Transferase</keyword>
<evidence type="ECO:0000256" key="5">
    <source>
        <dbReference type="ARBA" id="ARBA00022553"/>
    </source>
</evidence>
<evidence type="ECO:0000313" key="18">
    <source>
        <dbReference type="Proteomes" id="UP000775686"/>
    </source>
</evidence>
<keyword evidence="8" id="KW-0547">Nucleotide-binding</keyword>
<evidence type="ECO:0000256" key="7">
    <source>
        <dbReference type="ARBA" id="ARBA00022692"/>
    </source>
</evidence>
<evidence type="ECO:0000256" key="9">
    <source>
        <dbReference type="ARBA" id="ARBA00022777"/>
    </source>
</evidence>
<evidence type="ECO:0000256" key="4">
    <source>
        <dbReference type="ARBA" id="ARBA00022475"/>
    </source>
</evidence>
<evidence type="ECO:0000256" key="8">
    <source>
        <dbReference type="ARBA" id="ARBA00022741"/>
    </source>
</evidence>
<dbReference type="PANTHER" id="PTHR45528:SF1">
    <property type="entry name" value="SENSOR HISTIDINE KINASE CPXA"/>
    <property type="match status" value="1"/>
</dbReference>
<reference evidence="17 18" key="1">
    <citation type="journal article" date="2021" name="Sci. Rep.">
        <title>The distribution of antibiotic resistance genes in chicken gut microbiota commensals.</title>
        <authorList>
            <person name="Juricova H."/>
            <person name="Matiasovicova J."/>
            <person name="Kubasova T."/>
            <person name="Cejkova D."/>
            <person name="Rychlik I."/>
        </authorList>
    </citation>
    <scope>NUCLEOTIDE SEQUENCE [LARGE SCALE GENOMIC DNA]</scope>
    <source>
        <strain evidence="17 18">An770</strain>
    </source>
</reference>
<dbReference type="PRINTS" id="PR00344">
    <property type="entry name" value="BCTRLSENSOR"/>
</dbReference>
<dbReference type="InterPro" id="IPR003594">
    <property type="entry name" value="HATPase_dom"/>
</dbReference>
<keyword evidence="9 17" id="KW-0418">Kinase</keyword>
<evidence type="ECO:0000256" key="3">
    <source>
        <dbReference type="ARBA" id="ARBA00012438"/>
    </source>
</evidence>
<dbReference type="CDD" id="cd00082">
    <property type="entry name" value="HisKA"/>
    <property type="match status" value="1"/>
</dbReference>
<dbReference type="InterPro" id="IPR003661">
    <property type="entry name" value="HisK_dim/P_dom"/>
</dbReference>
<comment type="subcellular location">
    <subcellularLocation>
        <location evidence="2">Cell membrane</location>
        <topology evidence="2">Multi-pass membrane protein</topology>
    </subcellularLocation>
</comment>
<keyword evidence="12" id="KW-0902">Two-component regulatory system</keyword>
<dbReference type="SUPFAM" id="SSF158472">
    <property type="entry name" value="HAMP domain-like"/>
    <property type="match status" value="1"/>
</dbReference>
<evidence type="ECO:0000256" key="6">
    <source>
        <dbReference type="ARBA" id="ARBA00022679"/>
    </source>
</evidence>
<dbReference type="Pfam" id="PF00672">
    <property type="entry name" value="HAMP"/>
    <property type="match status" value="1"/>
</dbReference>
<dbReference type="Pfam" id="PF02518">
    <property type="entry name" value="HATPase_c"/>
    <property type="match status" value="1"/>
</dbReference>
<evidence type="ECO:0000256" key="14">
    <source>
        <dbReference type="SAM" id="Phobius"/>
    </source>
</evidence>
<keyword evidence="10" id="KW-0067">ATP-binding</keyword>
<gene>
    <name evidence="17" type="ORF">H6A32_14305</name>
</gene>
<evidence type="ECO:0000256" key="2">
    <source>
        <dbReference type="ARBA" id="ARBA00004651"/>
    </source>
</evidence>
<dbReference type="InterPro" id="IPR005467">
    <property type="entry name" value="His_kinase_dom"/>
</dbReference>
<dbReference type="Gene3D" id="6.10.340.10">
    <property type="match status" value="1"/>
</dbReference>
<evidence type="ECO:0000259" key="16">
    <source>
        <dbReference type="PROSITE" id="PS50885"/>
    </source>
</evidence>
<keyword evidence="13 14" id="KW-0472">Membrane</keyword>
<dbReference type="CDD" id="cd00075">
    <property type="entry name" value="HATPase"/>
    <property type="match status" value="1"/>
</dbReference>
<dbReference type="Pfam" id="PF00512">
    <property type="entry name" value="HisKA"/>
    <property type="match status" value="1"/>
</dbReference>
<organism evidence="17 18">
    <name type="scientific">Drancourtella massiliensis</name>
    <dbReference type="NCBI Taxonomy" id="1632013"/>
    <lineage>
        <taxon>Bacteria</taxon>
        <taxon>Bacillati</taxon>
        <taxon>Bacillota</taxon>
        <taxon>Clostridia</taxon>
        <taxon>Eubacteriales</taxon>
        <taxon>Oscillospiraceae</taxon>
        <taxon>Drancourtella</taxon>
    </lineage>
</organism>
<protein>
    <recommendedName>
        <fullName evidence="3">histidine kinase</fullName>
        <ecNumber evidence="3">2.7.13.3</ecNumber>
    </recommendedName>
</protein>
<comment type="catalytic activity">
    <reaction evidence="1">
        <text>ATP + protein L-histidine = ADP + protein N-phospho-L-histidine.</text>
        <dbReference type="EC" id="2.7.13.3"/>
    </reaction>
</comment>
<dbReference type="CDD" id="cd06225">
    <property type="entry name" value="HAMP"/>
    <property type="match status" value="1"/>
</dbReference>
<evidence type="ECO:0000256" key="10">
    <source>
        <dbReference type="ARBA" id="ARBA00022840"/>
    </source>
</evidence>
<dbReference type="EMBL" id="JACJKH010000034">
    <property type="protein sequence ID" value="MBM6745453.1"/>
    <property type="molecule type" value="Genomic_DNA"/>
</dbReference>
<dbReference type="SUPFAM" id="SSF47384">
    <property type="entry name" value="Homodimeric domain of signal transducing histidine kinase"/>
    <property type="match status" value="1"/>
</dbReference>
<dbReference type="Gene3D" id="3.30.565.10">
    <property type="entry name" value="Histidine kinase-like ATPase, C-terminal domain"/>
    <property type="match status" value="1"/>
</dbReference>
<accession>A0ABS2EK53</accession>
<evidence type="ECO:0000256" key="1">
    <source>
        <dbReference type="ARBA" id="ARBA00000085"/>
    </source>
</evidence>
<keyword evidence="7 14" id="KW-0812">Transmembrane</keyword>
<keyword evidence="11 14" id="KW-1133">Transmembrane helix</keyword>
<dbReference type="RefSeq" id="WP_204864684.1">
    <property type="nucleotide sequence ID" value="NZ_JACJKH010000034.1"/>
</dbReference>
<feature type="domain" description="HAMP" evidence="16">
    <location>
        <begin position="166"/>
        <end position="218"/>
    </location>
</feature>
<evidence type="ECO:0000259" key="15">
    <source>
        <dbReference type="PROSITE" id="PS50109"/>
    </source>
</evidence>
<dbReference type="PROSITE" id="PS50109">
    <property type="entry name" value="HIS_KIN"/>
    <property type="match status" value="1"/>
</dbReference>
<sequence>MLIILGVLVLFEDSLERQLHSISQNQVDSNAWKVAQLIEETDPAKTQEFIKEAENLKYRTALFRNGRVVGGADDEHMEDLAEFFQSEEYHDGQTEVFTFLNATIVGKYFANEEIYIAEVHSADWGGKALSLNSAFYMFLGVVFLAGIAAIAVLLLLASFFTRRMNRVVMEPLEQLVEGAEWIKSGNLKENIRYQGEAEFEHVCETFNEMQHTILEDQRQREKTEKARTDMITGISHDLRTPLTSIRGYIKGVLDGVADTEEKRKRYLETAYESTEEMNQLLRKLFDFSRMESGQMPFHMIKADLAEYAASYVAQKEVTADPRKLKFHFHKKEELIAEVRFDIEQVRRILDNLLENSMKYAMVEPVEIDITVAETESEIKLEWKDNGNGVPEEKLGRIFERFYRCDESRQKKGSGVGLYVTDYIMKQHGGSAKAENEDGLKIILTFPKGENDMTAGE</sequence>
<evidence type="ECO:0000313" key="17">
    <source>
        <dbReference type="EMBL" id="MBM6745453.1"/>
    </source>
</evidence>
<dbReference type="SUPFAM" id="SSF55874">
    <property type="entry name" value="ATPase domain of HSP90 chaperone/DNA topoisomerase II/histidine kinase"/>
    <property type="match status" value="1"/>
</dbReference>
<evidence type="ECO:0000256" key="13">
    <source>
        <dbReference type="ARBA" id="ARBA00023136"/>
    </source>
</evidence>
<dbReference type="EC" id="2.7.13.3" evidence="3"/>
<keyword evidence="4" id="KW-1003">Cell membrane</keyword>
<dbReference type="InterPro" id="IPR004358">
    <property type="entry name" value="Sig_transdc_His_kin-like_C"/>
</dbReference>
<dbReference type="SMART" id="SM00387">
    <property type="entry name" value="HATPase_c"/>
    <property type="match status" value="1"/>
</dbReference>